<evidence type="ECO:0000256" key="1">
    <source>
        <dbReference type="ARBA" id="ARBA00004496"/>
    </source>
</evidence>
<dbReference type="InterPro" id="IPR008909">
    <property type="entry name" value="DALR_anticod-bd"/>
</dbReference>
<dbReference type="InterPro" id="IPR035684">
    <property type="entry name" value="ArgRS_core"/>
</dbReference>
<accession>E5AMJ4</accession>
<dbReference type="InterPro" id="IPR036695">
    <property type="entry name" value="Arg-tRNA-synth_N_sf"/>
</dbReference>
<dbReference type="NCBIfam" id="TIGR00456">
    <property type="entry name" value="argS"/>
    <property type="match status" value="1"/>
</dbReference>
<dbReference type="GO" id="GO:0006420">
    <property type="term" value="P:arginyl-tRNA aminoacylation"/>
    <property type="evidence" value="ECO:0007669"/>
    <property type="project" value="UniProtKB-UniRule"/>
</dbReference>
<comment type="catalytic activity">
    <reaction evidence="10 11">
        <text>tRNA(Arg) + L-arginine + ATP = L-arginyl-tRNA(Arg) + AMP + diphosphate</text>
        <dbReference type="Rhea" id="RHEA:20301"/>
        <dbReference type="Rhea" id="RHEA-COMP:9658"/>
        <dbReference type="Rhea" id="RHEA-COMP:9673"/>
        <dbReference type="ChEBI" id="CHEBI:30616"/>
        <dbReference type="ChEBI" id="CHEBI:32682"/>
        <dbReference type="ChEBI" id="CHEBI:33019"/>
        <dbReference type="ChEBI" id="CHEBI:78442"/>
        <dbReference type="ChEBI" id="CHEBI:78513"/>
        <dbReference type="ChEBI" id="CHEBI:456215"/>
        <dbReference type="EC" id="6.1.1.19"/>
    </reaction>
</comment>
<protein>
    <recommendedName>
        <fullName evidence="11">Arginine--tRNA ligase</fullName>
        <ecNumber evidence="11">6.1.1.19</ecNumber>
    </recommendedName>
    <alternativeName>
        <fullName evidence="11">Arginyl-tRNA synthetase</fullName>
        <shortName evidence="11">ArgRS</shortName>
    </alternativeName>
</protein>
<dbReference type="GO" id="GO:0005524">
    <property type="term" value="F:ATP binding"/>
    <property type="evidence" value="ECO:0007669"/>
    <property type="project" value="UniProtKB-UniRule"/>
</dbReference>
<dbReference type="FunFam" id="1.10.730.10:FF:000008">
    <property type="entry name" value="Arginine--tRNA ligase"/>
    <property type="match status" value="1"/>
</dbReference>
<sequence>MGRRARACFDNCRHSMLPAQKHLIESILADAVAGVVQASPAASDAAFVQPTIALDRPKIAAHGDVASNLAMQLAKPLRANPRVLAQQLAEATLAHPRAAGLIASAEVAGPGFLNLRLTDAAKQQTVHAILAQRERFGFAPPGRGGHGKQVLIEFVSANPTGPLHVGHGRQAALGDALGALMQTQGWAVHREFYYNDAGVQINTLALSVQARARGFKPGDAQWPEAAYNGDYIADIARDYLAGETVSASDGVPVTGAGDVDNLDAIRRFAVTYLRREQDIDLKAFGVKFDQYYLESSLYDEGRVERAVQALVAAGKTYEDDGALWLRTTDYGDDKDRVMRKQDGTYTYFVPDIAYHVTKWERGFTKVINVQGSDHHGTIARVRAGLQALDIGIPSGYPDYVLHKMVTVMRDGREIKISKRAGSYVTVRDLIVWSGGGNSDESAASLSPQQLDSDMLRKGRDAVRFFLISRKADTEFTFDIDLALKQNDENPVYYVQYAHARICSVLSELRARYTDGLEDWSQVDLTPLATERSKALLQKLAEYPQMLEHAANELAPHAVAFYLRDLAGEFHSFYNDRAERVLVDDARERLARAALLAATRQVLANGLATIGVSAPEKM</sequence>
<evidence type="ECO:0000313" key="15">
    <source>
        <dbReference type="EMBL" id="CBW76226.1"/>
    </source>
</evidence>
<dbReference type="InterPro" id="IPR001412">
    <property type="entry name" value="aa-tRNA-synth_I_CS"/>
</dbReference>
<dbReference type="KEGG" id="brh:RBRH_01973"/>
<reference evidence="15 16" key="1">
    <citation type="journal article" date="2011" name="J. Bacteriol.">
        <title>Complete genome sequence of Burkholderia rhizoxinica, an endosymbiont of Rhizopus microsporus.</title>
        <authorList>
            <person name="Lackner G."/>
            <person name="Moebius N."/>
            <person name="Partida-Martinez L."/>
            <person name="Hertweck C."/>
        </authorList>
    </citation>
    <scope>NUCLEOTIDE SEQUENCE [LARGE SCALE GENOMIC DNA]</scope>
    <source>
        <strain evidence="16">DSM 19002 / CIP 109453 / HKI 454</strain>
    </source>
</reference>
<dbReference type="SUPFAM" id="SSF55190">
    <property type="entry name" value="Arginyl-tRNA synthetase (ArgRS), N-terminal 'additional' domain"/>
    <property type="match status" value="1"/>
</dbReference>
<gene>
    <name evidence="11" type="primary">argS</name>
    <name evidence="15" type="ordered locus">RBRH_01973</name>
</gene>
<dbReference type="SMART" id="SM01016">
    <property type="entry name" value="Arg_tRNA_synt_N"/>
    <property type="match status" value="1"/>
</dbReference>
<evidence type="ECO:0000256" key="12">
    <source>
        <dbReference type="RuleBase" id="RU363038"/>
    </source>
</evidence>
<dbReference type="SUPFAM" id="SSF47323">
    <property type="entry name" value="Anticodon-binding domain of a subclass of class I aminoacyl-tRNA synthetases"/>
    <property type="match status" value="1"/>
</dbReference>
<comment type="subcellular location">
    <subcellularLocation>
        <location evidence="1 11">Cytoplasm</location>
    </subcellularLocation>
</comment>
<feature type="domain" description="Arginyl tRNA synthetase N-terminal" evidence="14">
    <location>
        <begin position="22"/>
        <end position="117"/>
    </location>
</feature>
<evidence type="ECO:0000256" key="5">
    <source>
        <dbReference type="ARBA" id="ARBA00022598"/>
    </source>
</evidence>
<dbReference type="EMBL" id="FR687359">
    <property type="protein sequence ID" value="CBW76226.1"/>
    <property type="molecule type" value="Genomic_DNA"/>
</dbReference>
<dbReference type="InterPro" id="IPR005148">
    <property type="entry name" value="Arg-tRNA-synth_N"/>
</dbReference>
<dbReference type="eggNOG" id="COG0018">
    <property type="taxonomic scope" value="Bacteria"/>
</dbReference>
<evidence type="ECO:0000256" key="2">
    <source>
        <dbReference type="ARBA" id="ARBA00005594"/>
    </source>
</evidence>
<dbReference type="STRING" id="882378.RBRH_01973"/>
<evidence type="ECO:0000256" key="8">
    <source>
        <dbReference type="ARBA" id="ARBA00022917"/>
    </source>
</evidence>
<dbReference type="Proteomes" id="UP000007437">
    <property type="component" value="Chromosome"/>
</dbReference>
<dbReference type="InterPro" id="IPR001278">
    <property type="entry name" value="Arg-tRNA-ligase"/>
</dbReference>
<evidence type="ECO:0000256" key="6">
    <source>
        <dbReference type="ARBA" id="ARBA00022741"/>
    </source>
</evidence>
<dbReference type="HAMAP" id="MF_00123">
    <property type="entry name" value="Arg_tRNA_synth"/>
    <property type="match status" value="1"/>
</dbReference>
<dbReference type="PANTHER" id="PTHR11956:SF5">
    <property type="entry name" value="ARGININE--TRNA LIGASE, CYTOPLASMIC"/>
    <property type="match status" value="1"/>
</dbReference>
<dbReference type="AlphaFoldDB" id="E5AMJ4"/>
<dbReference type="GO" id="GO:0005737">
    <property type="term" value="C:cytoplasm"/>
    <property type="evidence" value="ECO:0007669"/>
    <property type="project" value="UniProtKB-SubCell"/>
</dbReference>
<dbReference type="PRINTS" id="PR01038">
    <property type="entry name" value="TRNASYNTHARG"/>
</dbReference>
<keyword evidence="8 11" id="KW-0648">Protein biosynthesis</keyword>
<dbReference type="PROSITE" id="PS00178">
    <property type="entry name" value="AA_TRNA_LIGASE_I"/>
    <property type="match status" value="1"/>
</dbReference>
<dbReference type="InterPro" id="IPR009080">
    <property type="entry name" value="tRNAsynth_Ia_anticodon-bd"/>
</dbReference>
<dbReference type="PANTHER" id="PTHR11956">
    <property type="entry name" value="ARGINYL-TRNA SYNTHETASE"/>
    <property type="match status" value="1"/>
</dbReference>
<dbReference type="FunFam" id="3.40.50.620:FF:000062">
    <property type="entry name" value="Arginine--tRNA ligase"/>
    <property type="match status" value="1"/>
</dbReference>
<organism evidence="15 16">
    <name type="scientific">Mycetohabitans rhizoxinica (strain DSM 19002 / CIP 109453 / HKI 454)</name>
    <name type="common">Paraburkholderia rhizoxinica</name>
    <dbReference type="NCBI Taxonomy" id="882378"/>
    <lineage>
        <taxon>Bacteria</taxon>
        <taxon>Pseudomonadati</taxon>
        <taxon>Pseudomonadota</taxon>
        <taxon>Betaproteobacteria</taxon>
        <taxon>Burkholderiales</taxon>
        <taxon>Burkholderiaceae</taxon>
        <taxon>Mycetohabitans</taxon>
    </lineage>
</organism>
<evidence type="ECO:0000313" key="16">
    <source>
        <dbReference type="Proteomes" id="UP000007437"/>
    </source>
</evidence>
<proteinExistence type="inferred from homology"/>
<dbReference type="Pfam" id="PF05746">
    <property type="entry name" value="DALR_1"/>
    <property type="match status" value="1"/>
</dbReference>
<dbReference type="Gene3D" id="3.30.1360.70">
    <property type="entry name" value="Arginyl tRNA synthetase N-terminal domain"/>
    <property type="match status" value="1"/>
</dbReference>
<dbReference type="GO" id="GO:0004814">
    <property type="term" value="F:arginine-tRNA ligase activity"/>
    <property type="evidence" value="ECO:0007669"/>
    <property type="project" value="UniProtKB-UniRule"/>
</dbReference>
<dbReference type="SUPFAM" id="SSF52374">
    <property type="entry name" value="Nucleotidylyl transferase"/>
    <property type="match status" value="1"/>
</dbReference>
<comment type="similarity">
    <text evidence="2 11 12">Belongs to the class-I aminoacyl-tRNA synthetase family.</text>
</comment>
<name>E5AMJ4_MYCRK</name>
<dbReference type="Gene3D" id="1.10.730.10">
    <property type="entry name" value="Isoleucyl-tRNA Synthetase, Domain 1"/>
    <property type="match status" value="1"/>
</dbReference>
<dbReference type="EC" id="6.1.1.19" evidence="11"/>
<dbReference type="Gene3D" id="3.40.50.620">
    <property type="entry name" value="HUPs"/>
    <property type="match status" value="1"/>
</dbReference>
<comment type="subunit">
    <text evidence="3 11">Monomer.</text>
</comment>
<feature type="short sequence motif" description="'HIGH' region" evidence="11">
    <location>
        <begin position="157"/>
        <end position="167"/>
    </location>
</feature>
<feature type="domain" description="DALR anticodon binding" evidence="13">
    <location>
        <begin position="494"/>
        <end position="617"/>
    </location>
</feature>
<evidence type="ECO:0000256" key="7">
    <source>
        <dbReference type="ARBA" id="ARBA00022840"/>
    </source>
</evidence>
<keyword evidence="4 11" id="KW-0963">Cytoplasm</keyword>
<evidence type="ECO:0000259" key="14">
    <source>
        <dbReference type="SMART" id="SM01016"/>
    </source>
</evidence>
<dbReference type="Pfam" id="PF03485">
    <property type="entry name" value="Arg_tRNA_synt_N"/>
    <property type="match status" value="1"/>
</dbReference>
<keyword evidence="6 11" id="KW-0547">Nucleotide-binding</keyword>
<dbReference type="InterPro" id="IPR014729">
    <property type="entry name" value="Rossmann-like_a/b/a_fold"/>
</dbReference>
<evidence type="ECO:0000256" key="9">
    <source>
        <dbReference type="ARBA" id="ARBA00023146"/>
    </source>
</evidence>
<evidence type="ECO:0000256" key="10">
    <source>
        <dbReference type="ARBA" id="ARBA00049339"/>
    </source>
</evidence>
<evidence type="ECO:0000256" key="4">
    <source>
        <dbReference type="ARBA" id="ARBA00022490"/>
    </source>
</evidence>
<dbReference type="SMART" id="SM00836">
    <property type="entry name" value="DALR_1"/>
    <property type="match status" value="1"/>
</dbReference>
<dbReference type="HOGENOM" id="CLU_006406_0_1_4"/>
<evidence type="ECO:0000259" key="13">
    <source>
        <dbReference type="SMART" id="SM00836"/>
    </source>
</evidence>
<keyword evidence="9 11" id="KW-0030">Aminoacyl-tRNA synthetase</keyword>
<keyword evidence="7 11" id="KW-0067">ATP-binding</keyword>
<evidence type="ECO:0000256" key="3">
    <source>
        <dbReference type="ARBA" id="ARBA00011245"/>
    </source>
</evidence>
<evidence type="ECO:0000256" key="11">
    <source>
        <dbReference type="HAMAP-Rule" id="MF_00123"/>
    </source>
</evidence>
<dbReference type="CDD" id="cd00671">
    <property type="entry name" value="ArgRS_core"/>
    <property type="match status" value="1"/>
</dbReference>
<keyword evidence="5 11" id="KW-0436">Ligase</keyword>
<dbReference type="Pfam" id="PF00750">
    <property type="entry name" value="tRNA-synt_1d"/>
    <property type="match status" value="1"/>
</dbReference>